<reference evidence="2 3" key="1">
    <citation type="submission" date="2017-01" db="EMBL/GenBank/DDBJ databases">
        <title>First insights into the biology of 'candidatus Vampirococcus archaeovorus'.</title>
        <authorList>
            <person name="Kizina J."/>
            <person name="Jordan S."/>
            <person name="Stueber K."/>
            <person name="Reinhardt R."/>
            <person name="Harder J."/>
        </authorList>
    </citation>
    <scope>NUCLEOTIDE SEQUENCE [LARGE SCALE GENOMIC DNA]</scope>
    <source>
        <strain evidence="2 3">LiM</strain>
    </source>
</reference>
<evidence type="ECO:0000313" key="3">
    <source>
        <dbReference type="Proteomes" id="UP000287243"/>
    </source>
</evidence>
<feature type="compositionally biased region" description="Basic and acidic residues" evidence="1">
    <location>
        <begin position="48"/>
        <end position="58"/>
    </location>
</feature>
<name>A0A410P4A2_VELA1</name>
<evidence type="ECO:0000313" key="2">
    <source>
        <dbReference type="EMBL" id="QAT16898.1"/>
    </source>
</evidence>
<gene>
    <name evidence="2" type="ORF">BU251_03695</name>
</gene>
<dbReference type="Proteomes" id="UP000287243">
    <property type="component" value="Chromosome"/>
</dbReference>
<dbReference type="KEGG" id="vai:BU251_03695"/>
<accession>A0A410P4A2</accession>
<keyword evidence="3" id="KW-1185">Reference proteome</keyword>
<dbReference type="AlphaFoldDB" id="A0A410P4A2"/>
<dbReference type="EMBL" id="CP019384">
    <property type="protein sequence ID" value="QAT16898.1"/>
    <property type="molecule type" value="Genomic_DNA"/>
</dbReference>
<sequence length="117" mass="12868">MVGSPVFLCVLSAFAQPPWTGQRASGGKTTGVNLWMPAGCQPARSRRKPDEMPFDRWKTDRHHGSPLGKAEGCKAVGLHLAFYPVRKPCPWAGCFKAEARRKSPLSAFSLERLAVLF</sequence>
<evidence type="ECO:0000256" key="1">
    <source>
        <dbReference type="SAM" id="MobiDB-lite"/>
    </source>
</evidence>
<proteinExistence type="predicted"/>
<feature type="region of interest" description="Disordered" evidence="1">
    <location>
        <begin position="39"/>
        <end position="66"/>
    </location>
</feature>
<organism evidence="2 3">
    <name type="scientific">Velamenicoccus archaeovorus</name>
    <dbReference type="NCBI Taxonomy" id="1930593"/>
    <lineage>
        <taxon>Bacteria</taxon>
        <taxon>Pseudomonadati</taxon>
        <taxon>Candidatus Omnitrophota</taxon>
        <taxon>Candidatus Velamenicoccus</taxon>
    </lineage>
</organism>
<protein>
    <submittedName>
        <fullName evidence="2">Uncharacterized protein</fullName>
    </submittedName>
</protein>